<sequence>MDNLCRSLPLPSEELVDVLRILDLFAQLIFYYPTAFASTQYSAGIISVFTGVLVEDTFWQGYDVCALLSHQTIYFRVINYSYNKRLLDVSWRSFLSVNFCVKFKDSKQ</sequence>
<comment type="caution">
    <text evidence="1">The sequence shown here is derived from an EMBL/GenBank/DDBJ whole genome shotgun (WGS) entry which is preliminary data.</text>
</comment>
<dbReference type="Proteomes" id="UP001054945">
    <property type="component" value="Unassembled WGS sequence"/>
</dbReference>
<dbReference type="AlphaFoldDB" id="A0AAV4SIT0"/>
<dbReference type="EMBL" id="BPLR01009419">
    <property type="protein sequence ID" value="GIY31728.1"/>
    <property type="molecule type" value="Genomic_DNA"/>
</dbReference>
<reference evidence="1 2" key="1">
    <citation type="submission" date="2021-06" db="EMBL/GenBank/DDBJ databases">
        <title>Caerostris extrusa draft genome.</title>
        <authorList>
            <person name="Kono N."/>
            <person name="Arakawa K."/>
        </authorList>
    </citation>
    <scope>NUCLEOTIDE SEQUENCE [LARGE SCALE GENOMIC DNA]</scope>
</reference>
<keyword evidence="2" id="KW-1185">Reference proteome</keyword>
<organism evidence="1 2">
    <name type="scientific">Caerostris extrusa</name>
    <name type="common">Bark spider</name>
    <name type="synonym">Caerostris bankana</name>
    <dbReference type="NCBI Taxonomy" id="172846"/>
    <lineage>
        <taxon>Eukaryota</taxon>
        <taxon>Metazoa</taxon>
        <taxon>Ecdysozoa</taxon>
        <taxon>Arthropoda</taxon>
        <taxon>Chelicerata</taxon>
        <taxon>Arachnida</taxon>
        <taxon>Araneae</taxon>
        <taxon>Araneomorphae</taxon>
        <taxon>Entelegynae</taxon>
        <taxon>Araneoidea</taxon>
        <taxon>Araneidae</taxon>
        <taxon>Caerostris</taxon>
    </lineage>
</organism>
<proteinExistence type="predicted"/>
<gene>
    <name evidence="1" type="ORF">CEXT_454241</name>
</gene>
<evidence type="ECO:0000313" key="1">
    <source>
        <dbReference type="EMBL" id="GIY31728.1"/>
    </source>
</evidence>
<accession>A0AAV4SIT0</accession>
<evidence type="ECO:0008006" key="3">
    <source>
        <dbReference type="Google" id="ProtNLM"/>
    </source>
</evidence>
<protein>
    <recommendedName>
        <fullName evidence="3">Rab-GAP TBC domain-containing protein</fullName>
    </recommendedName>
</protein>
<name>A0AAV4SIT0_CAEEX</name>
<evidence type="ECO:0000313" key="2">
    <source>
        <dbReference type="Proteomes" id="UP001054945"/>
    </source>
</evidence>